<comment type="caution">
    <text evidence="2">The sequence shown here is derived from an EMBL/GenBank/DDBJ whole genome shotgun (WGS) entry which is preliminary data.</text>
</comment>
<reference evidence="3" key="1">
    <citation type="journal article" date="2019" name="Int. J. Syst. Evol. Microbiol.">
        <title>The Global Catalogue of Microorganisms (GCM) 10K type strain sequencing project: providing services to taxonomists for standard genome sequencing and annotation.</title>
        <authorList>
            <consortium name="The Broad Institute Genomics Platform"/>
            <consortium name="The Broad Institute Genome Sequencing Center for Infectious Disease"/>
            <person name="Wu L."/>
            <person name="Ma J."/>
        </authorList>
    </citation>
    <scope>NUCLEOTIDE SEQUENCE [LARGE SCALE GENOMIC DNA]</scope>
    <source>
        <strain evidence="3">KCTC 42143</strain>
    </source>
</reference>
<dbReference type="InterPro" id="IPR009996">
    <property type="entry name" value="YycH"/>
</dbReference>
<feature type="domain" description="Regulatory protein YycH" evidence="1">
    <location>
        <begin position="9"/>
        <end position="420"/>
    </location>
</feature>
<dbReference type="Gene3D" id="3.30.310.160">
    <property type="entry name" value="YycH protein, domain 2"/>
    <property type="match status" value="1"/>
</dbReference>
<keyword evidence="3" id="KW-1185">Reference proteome</keyword>
<name>A0ABW4NK65_9LACT</name>
<dbReference type="InterPro" id="IPR042274">
    <property type="entry name" value="YycH/YycI_2"/>
</dbReference>
<dbReference type="RefSeq" id="WP_058919590.1">
    <property type="nucleotide sequence ID" value="NZ_JBHSQC010000005.1"/>
</dbReference>
<dbReference type="Pfam" id="PF07435">
    <property type="entry name" value="YycH"/>
    <property type="match status" value="1"/>
</dbReference>
<proteinExistence type="predicted"/>
<evidence type="ECO:0000259" key="1">
    <source>
        <dbReference type="Pfam" id="PF07435"/>
    </source>
</evidence>
<gene>
    <name evidence="2" type="ORF">ACFSBK_01440</name>
</gene>
<dbReference type="Proteomes" id="UP001597285">
    <property type="component" value="Unassembled WGS sequence"/>
</dbReference>
<organism evidence="2 3">
    <name type="scientific">Carnobacterium antarcticum</name>
    <dbReference type="NCBI Taxonomy" id="2126436"/>
    <lineage>
        <taxon>Bacteria</taxon>
        <taxon>Bacillati</taxon>
        <taxon>Bacillota</taxon>
        <taxon>Bacilli</taxon>
        <taxon>Lactobacillales</taxon>
        <taxon>Carnobacteriaceae</taxon>
        <taxon>Carnobacterium</taxon>
    </lineage>
</organism>
<dbReference type="CDD" id="cd15787">
    <property type="entry name" value="YycH_N"/>
    <property type="match status" value="1"/>
</dbReference>
<sequence length="435" mass="50466">MKGTGFIRIALIFLIILSLFLTWAIWTMPSQYDEQTNNDQKKTSSVTISRQLSHVFGPSQIVLHEAGMDKITTNRATLSTFSKFFMVDWQMENLEDPLEISNENYQNSLSQSDKIELIYLENIPFGMMSDKFTNLPGEYQNRTFDRVYLSISDPDRIYFYNTDSDLLYSSSLEGVDQEKLMAALRKEEAAYQSVMTVKAKNNNIYLPIAPFELPYLTYMVERQPNSLFIERLFDDTSEVKETRSENSVQYIDYISKMFVNEDTNILSYYRNRASDKKMPLTETLRDSFTELMLYENWSDEIHFFDYNSQSNVVTYRRYIEGYPVFGTTDYGATHITVVENGMSELQVPLMVAQTPISDEDNQKELLNGEELLLYLAEQGYAIEEIEDIQLGYTWSNSSESSRVISLEPDWYIYVNGSWLNSRDLHQDGGDESNGL</sequence>
<evidence type="ECO:0000313" key="3">
    <source>
        <dbReference type="Proteomes" id="UP001597285"/>
    </source>
</evidence>
<accession>A0ABW4NK65</accession>
<dbReference type="EMBL" id="JBHUFF010000006">
    <property type="protein sequence ID" value="MFD1798525.1"/>
    <property type="molecule type" value="Genomic_DNA"/>
</dbReference>
<protein>
    <submittedName>
        <fullName evidence="2">YycH family regulatory protein</fullName>
    </submittedName>
</protein>
<evidence type="ECO:0000313" key="2">
    <source>
        <dbReference type="EMBL" id="MFD1798525.1"/>
    </source>
</evidence>